<organism evidence="1 2">
    <name type="scientific">Cupriavidus necator</name>
    <name type="common">Alcaligenes eutrophus</name>
    <name type="synonym">Ralstonia eutropha</name>
    <dbReference type="NCBI Taxonomy" id="106590"/>
    <lineage>
        <taxon>Bacteria</taxon>
        <taxon>Pseudomonadati</taxon>
        <taxon>Pseudomonadota</taxon>
        <taxon>Betaproteobacteria</taxon>
        <taxon>Burkholderiales</taxon>
        <taxon>Burkholderiaceae</taxon>
        <taxon>Cupriavidus</taxon>
    </lineage>
</organism>
<protein>
    <submittedName>
        <fullName evidence="1">Uncharacterized protein</fullName>
    </submittedName>
</protein>
<dbReference type="KEGG" id="cuh:BJN34_12715"/>
<dbReference type="Proteomes" id="UP000189627">
    <property type="component" value="Chromosome 1"/>
</dbReference>
<reference evidence="2" key="1">
    <citation type="submission" date="2017-02" db="EMBL/GenBank/DDBJ databases">
        <title>Complete genome sequence of Cupriavidus necator strain NH9, a 3-chlorobenzoate degrader.</title>
        <authorList>
            <person name="Moriuchi R."/>
            <person name="Dohra H."/>
            <person name="Ogawa N."/>
        </authorList>
    </citation>
    <scope>NUCLEOTIDE SEQUENCE [LARGE SCALE GENOMIC DNA]</scope>
    <source>
        <strain evidence="2">NH9</strain>
    </source>
</reference>
<sequence>MSEDNFQALVSRVDGLEAELKRNSEATARVESNTADIVEAFQAAAGAFKALNWIGKIARPVGYVAAAVSGIVAAWSGVKGGWK</sequence>
<evidence type="ECO:0000313" key="2">
    <source>
        <dbReference type="Proteomes" id="UP000189627"/>
    </source>
</evidence>
<accession>A0A1U9UQ04</accession>
<evidence type="ECO:0000313" key="1">
    <source>
        <dbReference type="EMBL" id="AQV94742.1"/>
    </source>
</evidence>
<dbReference type="EMBL" id="CP017757">
    <property type="protein sequence ID" value="AQV94742.1"/>
    <property type="molecule type" value="Genomic_DNA"/>
</dbReference>
<dbReference type="AlphaFoldDB" id="A0A1U9UQ04"/>
<name>A0A1U9UQ04_CUPNE</name>
<gene>
    <name evidence="1" type="ORF">BJN34_12715</name>
</gene>
<dbReference type="RefSeq" id="WP_123957890.1">
    <property type="nucleotide sequence ID" value="NZ_CP017757.2"/>
</dbReference>
<proteinExistence type="predicted"/>
<dbReference type="OrthoDB" id="8641251at2"/>